<dbReference type="GO" id="GO:0000938">
    <property type="term" value="C:GARP complex"/>
    <property type="evidence" value="ECO:0007669"/>
    <property type="project" value="UniProtKB-UniRule"/>
</dbReference>
<evidence type="ECO:0000256" key="1">
    <source>
        <dbReference type="ARBA" id="ARBA00006080"/>
    </source>
</evidence>
<dbReference type="GO" id="GO:0016020">
    <property type="term" value="C:membrane"/>
    <property type="evidence" value="ECO:0007669"/>
    <property type="project" value="TreeGrafter"/>
</dbReference>
<dbReference type="HOGENOM" id="CLU_020677_0_0_1"/>
<dbReference type="GO" id="GO:0032456">
    <property type="term" value="P:endocytic recycling"/>
    <property type="evidence" value="ECO:0007669"/>
    <property type="project" value="TreeGrafter"/>
</dbReference>
<dbReference type="eggNOG" id="KOG2346">
    <property type="taxonomic scope" value="Eukaryota"/>
</dbReference>
<organism evidence="6 7">
    <name type="scientific">Strigamia maritima</name>
    <name type="common">European centipede</name>
    <name type="synonym">Geophilus maritimus</name>
    <dbReference type="NCBI Taxonomy" id="126957"/>
    <lineage>
        <taxon>Eukaryota</taxon>
        <taxon>Metazoa</taxon>
        <taxon>Ecdysozoa</taxon>
        <taxon>Arthropoda</taxon>
        <taxon>Myriapoda</taxon>
        <taxon>Chilopoda</taxon>
        <taxon>Pleurostigmophora</taxon>
        <taxon>Geophilomorpha</taxon>
        <taxon>Linotaeniidae</taxon>
        <taxon>Strigamia</taxon>
    </lineage>
</organism>
<dbReference type="Proteomes" id="UP000014500">
    <property type="component" value="Unassembled WGS sequence"/>
</dbReference>
<dbReference type="GO" id="GO:0005829">
    <property type="term" value="C:cytosol"/>
    <property type="evidence" value="ECO:0007669"/>
    <property type="project" value="GOC"/>
</dbReference>
<keyword evidence="3 4" id="KW-0813">Transport</keyword>
<accession>T1J0Z4</accession>
<dbReference type="GO" id="GO:0006869">
    <property type="term" value="P:lipid transport"/>
    <property type="evidence" value="ECO:0007669"/>
    <property type="project" value="UniProtKB-UniRule"/>
</dbReference>
<evidence type="ECO:0000256" key="2">
    <source>
        <dbReference type="ARBA" id="ARBA00016122"/>
    </source>
</evidence>
<dbReference type="PANTHER" id="PTHR15954">
    <property type="entry name" value="VACUOLAR PROTEIN SORTING-ASSOCIATED PROTEIN 51 HOMOLOG"/>
    <property type="match status" value="1"/>
</dbReference>
<keyword evidence="4" id="KW-0445">Lipid transport</keyword>
<protein>
    <recommendedName>
        <fullName evidence="2 4">Vacuolar protein sorting-associated protein 51 homolog</fullName>
    </recommendedName>
</protein>
<dbReference type="EMBL" id="JH431742">
    <property type="status" value="NOT_ANNOTATED_CDS"/>
    <property type="molecule type" value="Genomic_DNA"/>
</dbReference>
<evidence type="ECO:0000313" key="6">
    <source>
        <dbReference type="EnsemblMetazoa" id="SMAR007208-PA"/>
    </source>
</evidence>
<dbReference type="OMA" id="DIICERG"/>
<comment type="similarity">
    <text evidence="1 4">Belongs to the VPS51 family.</text>
</comment>
<name>T1J0Z4_STRMM</name>
<dbReference type="PANTHER" id="PTHR15954:SF4">
    <property type="entry name" value="VACUOLAR PROTEIN SORTING-ASSOCIATED PROTEIN 51 HOMOLOG"/>
    <property type="match status" value="1"/>
</dbReference>
<dbReference type="EnsemblMetazoa" id="SMAR007208-RA">
    <property type="protein sequence ID" value="SMAR007208-PA"/>
    <property type="gene ID" value="SMAR007208"/>
</dbReference>
<dbReference type="PhylomeDB" id="T1J0Z4"/>
<evidence type="ECO:0000256" key="3">
    <source>
        <dbReference type="ARBA" id="ARBA00022448"/>
    </source>
</evidence>
<evidence type="ECO:0000259" key="5">
    <source>
        <dbReference type="Pfam" id="PF15469"/>
    </source>
</evidence>
<dbReference type="InterPro" id="IPR014812">
    <property type="entry name" value="Vps51"/>
</dbReference>
<keyword evidence="4" id="KW-0333">Golgi apparatus</keyword>
<dbReference type="GO" id="GO:0007030">
    <property type="term" value="P:Golgi organization"/>
    <property type="evidence" value="ECO:0007669"/>
    <property type="project" value="UniProtKB-UniRule"/>
</dbReference>
<dbReference type="Pfam" id="PF15469">
    <property type="entry name" value="Sec5"/>
    <property type="match status" value="1"/>
</dbReference>
<dbReference type="GO" id="GO:0015031">
    <property type="term" value="P:protein transport"/>
    <property type="evidence" value="ECO:0007669"/>
    <property type="project" value="UniProtKB-UniRule"/>
</dbReference>
<dbReference type="InterPro" id="IPR039481">
    <property type="entry name" value="EXOC2/Sec5_N_dom"/>
</dbReference>
<sequence length="823" mass="94629">MASANPNTESVPERRRAKSMLKNYYSLAAGDNEAANPLHINSPHFNPDMYISKLIKERSLTDLMDHEREIHKEIQSLDSDMQTLVYENYNKFISATDTIRKMKNDFKRMEDEMDGLATNMESITTFSGQISNTLRDRRQQITKLASVHTLLKKLQFLFELPARLNKCIEDGLYSQAVRYYLKAEKVLLQYQHMPSFHGIQMDCNDIVTQLKAKLRVQFRMKEATARQLTESLDLLLQLQEPAEDLCQEFLDHADQKLREDLSVLERQVRLQAQEETPLLPSQLERPAQAYMDSPVDVLEFIDFGCNNFLTNICLVIASYNDMFINRIQDDIDHESTSQFDTIALNKLVNFVMALMNNYFHIVERRIELEKETDDTTILVRALDRFHRRLQAMNSLLPDTDFARTGTDIVSKAGRSKCLSSLETLKRHFADCLTDIRQSLITGKPTSQREGSGPNLSDLLHSAEAVILEQLRTVLSNLQAFLQSDITFSTKHYFRDQFCNEHVRETVVLGFFRHVNEIALEFCDSLHERSSSPPPLLLILSRMCVDFESSTINTMVALTDEYFETDNHSGLTPASTVCAETKDVAQKLINHYVRVQGLIISQMLRKSVETRDWLNTIEPRTVRAVMKRVVEDVTAMDAQVGQLYEEGTRKERSSDSSRRIQSLSAGRHIRQTWSSYTPSTIDNSLISNIQKLFSERIEFFSSVQFSKVSILTGIIKISLKTFLECVRLRTFGRYGLQQIQVDTHYLQLYLWRFVSDETLVHVLLDEILGSTVHRCLDPDPVLMESSVIIKFKNFHLANLTVHNSCIIRLSMLFVNEGNSTNSDD</sequence>
<comment type="subcellular location">
    <subcellularLocation>
        <location evidence="4">Golgi apparatus</location>
        <location evidence="4">trans-Golgi network</location>
    </subcellularLocation>
</comment>
<dbReference type="STRING" id="126957.T1J0Z4"/>
<comment type="subunit">
    <text evidence="4">Component of the Golgi-associated retrograde protein (GARP) complex.</text>
</comment>
<feature type="domain" description="Exocyst complex component EXOC2/Sec5 N-terminal" evidence="5">
    <location>
        <begin position="29"/>
        <end position="443"/>
    </location>
</feature>
<dbReference type="AlphaFoldDB" id="T1J0Z4"/>
<reference evidence="6" key="2">
    <citation type="submission" date="2015-02" db="UniProtKB">
        <authorList>
            <consortium name="EnsemblMetazoa"/>
        </authorList>
    </citation>
    <scope>IDENTIFICATION</scope>
</reference>
<keyword evidence="7" id="KW-1185">Reference proteome</keyword>
<dbReference type="GO" id="GO:0042147">
    <property type="term" value="P:retrograde transport, endosome to Golgi"/>
    <property type="evidence" value="ECO:0007669"/>
    <property type="project" value="UniProtKB-UniRule"/>
</dbReference>
<proteinExistence type="inferred from homology"/>
<keyword evidence="4" id="KW-0653">Protein transport</keyword>
<evidence type="ECO:0000313" key="7">
    <source>
        <dbReference type="Proteomes" id="UP000014500"/>
    </source>
</evidence>
<dbReference type="GO" id="GO:0007041">
    <property type="term" value="P:lysosomal transport"/>
    <property type="evidence" value="ECO:0007669"/>
    <property type="project" value="TreeGrafter"/>
</dbReference>
<dbReference type="GO" id="GO:1990745">
    <property type="term" value="C:EARP complex"/>
    <property type="evidence" value="ECO:0007669"/>
    <property type="project" value="TreeGrafter"/>
</dbReference>
<evidence type="ECO:0000256" key="4">
    <source>
        <dbReference type="RuleBase" id="RU368010"/>
    </source>
</evidence>
<comment type="function">
    <text evidence="4">Acts as component of the GARP complex that is involved in retrograde transport from early and late endosomes to the trans-Golgi network (TGN).</text>
</comment>
<reference evidence="7" key="1">
    <citation type="submission" date="2011-05" db="EMBL/GenBank/DDBJ databases">
        <authorList>
            <person name="Richards S.R."/>
            <person name="Qu J."/>
            <person name="Jiang H."/>
            <person name="Jhangiani S.N."/>
            <person name="Agravi P."/>
            <person name="Goodspeed R."/>
            <person name="Gross S."/>
            <person name="Mandapat C."/>
            <person name="Jackson L."/>
            <person name="Mathew T."/>
            <person name="Pu L."/>
            <person name="Thornton R."/>
            <person name="Saada N."/>
            <person name="Wilczek-Boney K.B."/>
            <person name="Lee S."/>
            <person name="Kovar C."/>
            <person name="Wu Y."/>
            <person name="Scherer S.E."/>
            <person name="Worley K.C."/>
            <person name="Muzny D.M."/>
            <person name="Gibbs R."/>
        </authorList>
    </citation>
    <scope>NUCLEOTIDE SEQUENCE</scope>
    <source>
        <strain evidence="7">Brora</strain>
    </source>
</reference>
<dbReference type="GO" id="GO:0048193">
    <property type="term" value="P:Golgi vesicle transport"/>
    <property type="evidence" value="ECO:0007669"/>
    <property type="project" value="TreeGrafter"/>
</dbReference>